<protein>
    <recommendedName>
        <fullName evidence="2">Prevent-host-death family protein</fullName>
    </recommendedName>
</protein>
<evidence type="ECO:0000313" key="1">
    <source>
        <dbReference type="EMBL" id="SVD39904.1"/>
    </source>
</evidence>
<accession>A0A382V081</accession>
<dbReference type="InterPro" id="IPR049537">
    <property type="entry name" value="RelB-like"/>
</dbReference>
<dbReference type="EMBL" id="UINC01148171">
    <property type="protein sequence ID" value="SVD39904.1"/>
    <property type="molecule type" value="Genomic_DNA"/>
</dbReference>
<reference evidence="1" key="1">
    <citation type="submission" date="2018-05" db="EMBL/GenBank/DDBJ databases">
        <authorList>
            <person name="Lanie J.A."/>
            <person name="Ng W.-L."/>
            <person name="Kazmierczak K.M."/>
            <person name="Andrzejewski T.M."/>
            <person name="Davidsen T.M."/>
            <person name="Wayne K.J."/>
            <person name="Tettelin H."/>
            <person name="Glass J.I."/>
            <person name="Rusch D."/>
            <person name="Podicherti R."/>
            <person name="Tsui H.-C.T."/>
            <person name="Winkler M.E."/>
        </authorList>
    </citation>
    <scope>NUCLEOTIDE SEQUENCE</scope>
</reference>
<dbReference type="Pfam" id="PF18506">
    <property type="entry name" value="RelB-like"/>
    <property type="match status" value="1"/>
</dbReference>
<sequence>MANSVQFVTNDSGQKTAVVLPIAEYERLMEDLGDYAVIADRRKEPTISHEQFVSELKQDGILPS</sequence>
<organism evidence="1">
    <name type="scientific">marine metagenome</name>
    <dbReference type="NCBI Taxonomy" id="408172"/>
    <lineage>
        <taxon>unclassified sequences</taxon>
        <taxon>metagenomes</taxon>
        <taxon>ecological metagenomes</taxon>
    </lineage>
</organism>
<name>A0A382V081_9ZZZZ</name>
<gene>
    <name evidence="1" type="ORF">METZ01_LOCUS392758</name>
</gene>
<evidence type="ECO:0008006" key="2">
    <source>
        <dbReference type="Google" id="ProtNLM"/>
    </source>
</evidence>
<dbReference type="AlphaFoldDB" id="A0A382V081"/>
<proteinExistence type="predicted"/>